<dbReference type="EMBL" id="GL450325">
    <property type="protein sequence ID" value="EFN81172.1"/>
    <property type="molecule type" value="Genomic_DNA"/>
</dbReference>
<sequence length="67" mass="7634">MCVRSRMRLNVNNTHNVEVASSFSVRQSKVEYQSVKSATVKQTGLLMLNEECQVPANSVRCRYDNIL</sequence>
<organism evidence="2">
    <name type="scientific">Harpegnathos saltator</name>
    <name type="common">Jerdon's jumping ant</name>
    <dbReference type="NCBI Taxonomy" id="610380"/>
    <lineage>
        <taxon>Eukaryota</taxon>
        <taxon>Metazoa</taxon>
        <taxon>Ecdysozoa</taxon>
        <taxon>Arthropoda</taxon>
        <taxon>Hexapoda</taxon>
        <taxon>Insecta</taxon>
        <taxon>Pterygota</taxon>
        <taxon>Neoptera</taxon>
        <taxon>Endopterygota</taxon>
        <taxon>Hymenoptera</taxon>
        <taxon>Apocrita</taxon>
        <taxon>Aculeata</taxon>
        <taxon>Formicoidea</taxon>
        <taxon>Formicidae</taxon>
        <taxon>Ponerinae</taxon>
        <taxon>Ponerini</taxon>
        <taxon>Harpegnathos</taxon>
    </lineage>
</organism>
<evidence type="ECO:0000313" key="2">
    <source>
        <dbReference type="Proteomes" id="UP000008237"/>
    </source>
</evidence>
<name>E2BT42_HARSA</name>
<gene>
    <name evidence="1" type="ORF">EAI_00693</name>
</gene>
<protein>
    <submittedName>
        <fullName evidence="1">Uncharacterized protein</fullName>
    </submittedName>
</protein>
<dbReference type="AlphaFoldDB" id="E2BT42"/>
<dbReference type="InParanoid" id="E2BT42"/>
<keyword evidence="2" id="KW-1185">Reference proteome</keyword>
<accession>E2BT42</accession>
<dbReference type="Proteomes" id="UP000008237">
    <property type="component" value="Unassembled WGS sequence"/>
</dbReference>
<reference evidence="1 2" key="1">
    <citation type="journal article" date="2010" name="Science">
        <title>Genomic comparison of the ants Camponotus floridanus and Harpegnathos saltator.</title>
        <authorList>
            <person name="Bonasio R."/>
            <person name="Zhang G."/>
            <person name="Ye C."/>
            <person name="Mutti N.S."/>
            <person name="Fang X."/>
            <person name="Qin N."/>
            <person name="Donahue G."/>
            <person name="Yang P."/>
            <person name="Li Q."/>
            <person name="Li C."/>
            <person name="Zhang P."/>
            <person name="Huang Z."/>
            <person name="Berger S.L."/>
            <person name="Reinberg D."/>
            <person name="Wang J."/>
            <person name="Liebig J."/>
        </authorList>
    </citation>
    <scope>NUCLEOTIDE SEQUENCE [LARGE SCALE GENOMIC DNA]</scope>
    <source>
        <strain evidence="1 2">R22 G/1</strain>
    </source>
</reference>
<evidence type="ECO:0000313" key="1">
    <source>
        <dbReference type="EMBL" id="EFN81172.1"/>
    </source>
</evidence>
<proteinExistence type="predicted"/>